<evidence type="ECO:0000313" key="2">
    <source>
        <dbReference type="Proteomes" id="UP000238937"/>
    </source>
</evidence>
<sequence>MSVEEEHFDVLQNMEFEIVQVYRSASDLIDAEVLNAIESLIHTYNLEVKGGFASPSKVKGLSAMVAVAVKDICELRLGRGSKLDERAQLFDEMMAPKTVQNIVDCLKRIQSSIKFWTKKNGRKGYLDHIKKFVQ</sequence>
<dbReference type="AlphaFoldDB" id="A0A2T1GKP5"/>
<accession>A0A2T1GKP5</accession>
<reference evidence="1 2" key="1">
    <citation type="submission" date="2018-03" db="EMBL/GenBank/DDBJ databases">
        <title>The ancient ancestry and fast evolution of plastids.</title>
        <authorList>
            <person name="Moore K.R."/>
            <person name="Magnabosco C."/>
            <person name="Momper L."/>
            <person name="Gold D.A."/>
            <person name="Bosak T."/>
            <person name="Fournier G.P."/>
        </authorList>
    </citation>
    <scope>NUCLEOTIDE SEQUENCE [LARGE SCALE GENOMIC DNA]</scope>
    <source>
        <strain evidence="1 2">CCALA 037</strain>
    </source>
</reference>
<name>A0A2T1GKP5_9CYAN</name>
<evidence type="ECO:0000313" key="1">
    <source>
        <dbReference type="EMBL" id="PSB58308.1"/>
    </source>
</evidence>
<gene>
    <name evidence="1" type="ORF">C7B77_05215</name>
</gene>
<dbReference type="EMBL" id="PVWO01000040">
    <property type="protein sequence ID" value="PSB58308.1"/>
    <property type="molecule type" value="Genomic_DNA"/>
</dbReference>
<organism evidence="1 2">
    <name type="scientific">Chamaesiphon polymorphus CCALA 037</name>
    <dbReference type="NCBI Taxonomy" id="2107692"/>
    <lineage>
        <taxon>Bacteria</taxon>
        <taxon>Bacillati</taxon>
        <taxon>Cyanobacteriota</taxon>
        <taxon>Cyanophyceae</taxon>
        <taxon>Gomontiellales</taxon>
        <taxon>Chamaesiphonaceae</taxon>
        <taxon>Chamaesiphon</taxon>
    </lineage>
</organism>
<comment type="caution">
    <text evidence="1">The sequence shown here is derived from an EMBL/GenBank/DDBJ whole genome shotgun (WGS) entry which is preliminary data.</text>
</comment>
<dbReference type="Proteomes" id="UP000238937">
    <property type="component" value="Unassembled WGS sequence"/>
</dbReference>
<dbReference type="OrthoDB" id="579667at2"/>
<protein>
    <submittedName>
        <fullName evidence="1">Uncharacterized protein</fullName>
    </submittedName>
</protein>
<keyword evidence="2" id="KW-1185">Reference proteome</keyword>
<proteinExistence type="predicted"/>
<dbReference type="RefSeq" id="WP_106301007.1">
    <property type="nucleotide sequence ID" value="NZ_PVWO01000040.1"/>
</dbReference>